<accession>A0A8D8TKA5</accession>
<dbReference type="EMBL" id="HBUF01285095">
    <property type="protein sequence ID" value="CAG6688123.1"/>
    <property type="molecule type" value="Transcribed_RNA"/>
</dbReference>
<dbReference type="AlphaFoldDB" id="A0A8D8TKA5"/>
<evidence type="ECO:0000313" key="1">
    <source>
        <dbReference type="EMBL" id="CAG6688124.1"/>
    </source>
</evidence>
<dbReference type="EMBL" id="HBUF01285096">
    <property type="protein sequence ID" value="CAG6688124.1"/>
    <property type="molecule type" value="Transcribed_RNA"/>
</dbReference>
<protein>
    <submittedName>
        <fullName evidence="1">Uncharacterized protein</fullName>
    </submittedName>
</protein>
<sequence length="113" mass="13658">MVFLSVTRRYFKEVFVLEGKERTSEVKVCSNKKRHDLMPLTQTENKRFVFFWGSTFVFQMEWYTFCYKFLKVLTFLVQSPGTIFLCNKNLCFLHLKKPPIENKVNIYFSKFLL</sequence>
<name>A0A8D8TKA5_9HEMI</name>
<proteinExistence type="predicted"/>
<reference evidence="1" key="1">
    <citation type="submission" date="2021-05" db="EMBL/GenBank/DDBJ databases">
        <authorList>
            <person name="Alioto T."/>
            <person name="Alioto T."/>
            <person name="Gomez Garrido J."/>
        </authorList>
    </citation>
    <scope>NUCLEOTIDE SEQUENCE</scope>
</reference>
<organism evidence="1">
    <name type="scientific">Cacopsylla melanoneura</name>
    <dbReference type="NCBI Taxonomy" id="428564"/>
    <lineage>
        <taxon>Eukaryota</taxon>
        <taxon>Metazoa</taxon>
        <taxon>Ecdysozoa</taxon>
        <taxon>Arthropoda</taxon>
        <taxon>Hexapoda</taxon>
        <taxon>Insecta</taxon>
        <taxon>Pterygota</taxon>
        <taxon>Neoptera</taxon>
        <taxon>Paraneoptera</taxon>
        <taxon>Hemiptera</taxon>
        <taxon>Sternorrhyncha</taxon>
        <taxon>Psylloidea</taxon>
        <taxon>Psyllidae</taxon>
        <taxon>Psyllinae</taxon>
        <taxon>Cacopsylla</taxon>
    </lineage>
</organism>